<dbReference type="PANTHER" id="PTHR42850:SF4">
    <property type="entry name" value="ZINC-DEPENDENT ENDOPOLYPHOSPHATASE"/>
    <property type="match status" value="1"/>
</dbReference>
<name>S9RS35_9RHOB</name>
<dbReference type="InterPro" id="IPR004843">
    <property type="entry name" value="Calcineurin-like_PHP"/>
</dbReference>
<dbReference type="GO" id="GO:0008803">
    <property type="term" value="F:bis(5'-nucleosyl)-tetraphosphatase (symmetrical) activity"/>
    <property type="evidence" value="ECO:0007669"/>
    <property type="project" value="TreeGrafter"/>
</dbReference>
<dbReference type="GO" id="GO:0005737">
    <property type="term" value="C:cytoplasm"/>
    <property type="evidence" value="ECO:0007669"/>
    <property type="project" value="TreeGrafter"/>
</dbReference>
<dbReference type="EMBL" id="APVH01000043">
    <property type="protein sequence ID" value="EPX76789.1"/>
    <property type="molecule type" value="Genomic_DNA"/>
</dbReference>
<dbReference type="InterPro" id="IPR050126">
    <property type="entry name" value="Ap4A_hydrolase"/>
</dbReference>
<dbReference type="AlphaFoldDB" id="S9RS35"/>
<dbReference type="Proteomes" id="UP000015347">
    <property type="component" value="Unassembled WGS sequence"/>
</dbReference>
<evidence type="ECO:0000313" key="2">
    <source>
        <dbReference type="EMBL" id="EPX76789.1"/>
    </source>
</evidence>
<dbReference type="SUPFAM" id="SSF56300">
    <property type="entry name" value="Metallo-dependent phosphatases"/>
    <property type="match status" value="1"/>
</dbReference>
<dbReference type="InterPro" id="IPR029052">
    <property type="entry name" value="Metallo-depent_PP-like"/>
</dbReference>
<sequence length="299" mass="33038">MDQDWKQLPGDTGDEHVFCIGDVHGELASLDAALGRISDLPKHGPTRLIFLGDLIDRGPAPLECVQRAWQAADHTGVDEVIVLPGNHELMLLGSLGGAPDEMSQSINEGIWLANGGMSAIKELEANGCDMSSREVILEELQKALPEDFNEVMLSRSHVTQGDMVFVHAGVHPHIDMDTFLAEDPFAHDNWAWIRGDFLHHEGGWDAERRRVIVHGHTPWEQDVGSAMKGAFSERNRAWRAGETMRIDSHFETAEGADMVESHRRINLDSGCGKATTTLPFAEFFDGNVRLHVVTPQEKG</sequence>
<dbReference type="Gene3D" id="3.60.21.10">
    <property type="match status" value="1"/>
</dbReference>
<dbReference type="RefSeq" id="WP_020041777.1">
    <property type="nucleotide sequence ID" value="NZ_KE557281.1"/>
</dbReference>
<dbReference type="STRING" id="1123237.Salmuc_04675"/>
<comment type="caution">
    <text evidence="2">The sequence shown here is derived from an EMBL/GenBank/DDBJ whole genome shotgun (WGS) entry which is preliminary data.</text>
</comment>
<dbReference type="Pfam" id="PF00149">
    <property type="entry name" value="Metallophos"/>
    <property type="match status" value="1"/>
</dbReference>
<dbReference type="HOGENOM" id="CLU_023125_2_0_5"/>
<accession>S9RS35</accession>
<feature type="domain" description="Calcineurin-like phosphoesterase" evidence="1">
    <location>
        <begin position="17"/>
        <end position="220"/>
    </location>
</feature>
<reference evidence="3" key="1">
    <citation type="journal article" date="2014" name="Stand. Genomic Sci.">
        <title>Genome sequence of the exopolysaccharide-producing Salipiger mucosus type strain (DSM 16094(T)), a moderately halophilic member of the Roseobacter clade.</title>
        <authorList>
            <person name="Riedel T."/>
            <person name="Spring S."/>
            <person name="Fiebig A."/>
            <person name="Petersen J."/>
            <person name="Kyrpides N.C."/>
            <person name="Goker M."/>
            <person name="Klenk H.P."/>
        </authorList>
    </citation>
    <scope>NUCLEOTIDE SEQUENCE [LARGE SCALE GENOMIC DNA]</scope>
    <source>
        <strain evidence="3">DSM 16094</strain>
    </source>
</reference>
<organism evidence="2 3">
    <name type="scientific">Salipiger mucosus DSM 16094</name>
    <dbReference type="NCBI Taxonomy" id="1123237"/>
    <lineage>
        <taxon>Bacteria</taxon>
        <taxon>Pseudomonadati</taxon>
        <taxon>Pseudomonadota</taxon>
        <taxon>Alphaproteobacteria</taxon>
        <taxon>Rhodobacterales</taxon>
        <taxon>Roseobacteraceae</taxon>
        <taxon>Salipiger</taxon>
    </lineage>
</organism>
<dbReference type="OrthoDB" id="9807890at2"/>
<evidence type="ECO:0000313" key="3">
    <source>
        <dbReference type="Proteomes" id="UP000015347"/>
    </source>
</evidence>
<dbReference type="PANTHER" id="PTHR42850">
    <property type="entry name" value="METALLOPHOSPHOESTERASE"/>
    <property type="match status" value="1"/>
</dbReference>
<dbReference type="GO" id="GO:0016791">
    <property type="term" value="F:phosphatase activity"/>
    <property type="evidence" value="ECO:0007669"/>
    <property type="project" value="TreeGrafter"/>
</dbReference>
<dbReference type="eggNOG" id="COG0639">
    <property type="taxonomic scope" value="Bacteria"/>
</dbReference>
<gene>
    <name evidence="2" type="ORF">Salmuc_04675</name>
</gene>
<proteinExistence type="predicted"/>
<keyword evidence="3" id="KW-1185">Reference proteome</keyword>
<protein>
    <submittedName>
        <fullName evidence="2">Serine/threonine protein phosphatase</fullName>
    </submittedName>
</protein>
<evidence type="ECO:0000259" key="1">
    <source>
        <dbReference type="Pfam" id="PF00149"/>
    </source>
</evidence>
<dbReference type="GO" id="GO:0110154">
    <property type="term" value="P:RNA decapping"/>
    <property type="evidence" value="ECO:0007669"/>
    <property type="project" value="TreeGrafter"/>
</dbReference>